<accession>A0A6C0JVN9</accession>
<protein>
    <submittedName>
        <fullName evidence="1">Uncharacterized protein</fullName>
    </submittedName>
</protein>
<dbReference type="EMBL" id="MN740687">
    <property type="protein sequence ID" value="QHU07784.1"/>
    <property type="molecule type" value="Genomic_DNA"/>
</dbReference>
<evidence type="ECO:0000313" key="1">
    <source>
        <dbReference type="EMBL" id="QHU07784.1"/>
    </source>
</evidence>
<sequence length="84" mass="9435">MISFYLLFFLIIAGGESLYESENGESSSEEQSTTMSNVLEVEKSCVIEITEIKRVMGTCTKLGNNQPACRNNMWLDLATRQCDD</sequence>
<name>A0A6C0JVN9_9ZZZZ</name>
<dbReference type="AlphaFoldDB" id="A0A6C0JVN9"/>
<organism evidence="1">
    <name type="scientific">viral metagenome</name>
    <dbReference type="NCBI Taxonomy" id="1070528"/>
    <lineage>
        <taxon>unclassified sequences</taxon>
        <taxon>metagenomes</taxon>
        <taxon>organismal metagenomes</taxon>
    </lineage>
</organism>
<proteinExistence type="predicted"/>
<reference evidence="1" key="1">
    <citation type="journal article" date="2020" name="Nature">
        <title>Giant virus diversity and host interactions through global metagenomics.</title>
        <authorList>
            <person name="Schulz F."/>
            <person name="Roux S."/>
            <person name="Paez-Espino D."/>
            <person name="Jungbluth S."/>
            <person name="Walsh D.A."/>
            <person name="Denef V.J."/>
            <person name="McMahon K.D."/>
            <person name="Konstantinidis K.T."/>
            <person name="Eloe-Fadrosh E.A."/>
            <person name="Kyrpides N.C."/>
            <person name="Woyke T."/>
        </authorList>
    </citation>
    <scope>NUCLEOTIDE SEQUENCE</scope>
    <source>
        <strain evidence="1">GVMAG-S-1041349-163</strain>
    </source>
</reference>